<comment type="caution">
    <text evidence="6">The sequence shown here is derived from an EMBL/GenBank/DDBJ whole genome shotgun (WGS) entry which is preliminary data.</text>
</comment>
<evidence type="ECO:0000256" key="1">
    <source>
        <dbReference type="ARBA" id="ARBA00022801"/>
    </source>
</evidence>
<keyword evidence="4" id="KW-1133">Transmembrane helix</keyword>
<keyword evidence="2 3" id="KW-0326">Glycosidase</keyword>
<comment type="similarity">
    <text evidence="3">Belongs to the glycosyl hydrolase 26 family.</text>
</comment>
<reference evidence="6" key="1">
    <citation type="submission" date="2021-11" db="EMBL/GenBank/DDBJ databases">
        <title>Streptomyces corallinus and Kineosporia corallina sp. nov., two new coral-derived marine actinobacteria.</title>
        <authorList>
            <person name="Buangrab K."/>
            <person name="Sutthacheep M."/>
            <person name="Yeemin T."/>
            <person name="Harunari E."/>
            <person name="Igarashi Y."/>
            <person name="Sripreechasak P."/>
            <person name="Kanchanasin P."/>
            <person name="Tanasupawat S."/>
            <person name="Phongsopitanun W."/>
        </authorList>
    </citation>
    <scope>NUCLEOTIDE SEQUENCE</scope>
    <source>
        <strain evidence="6">JCM 31032</strain>
    </source>
</reference>
<sequence>MIYDDRPTKTDFRPAEEWRPTPKTLRLRLREWGVWTGRHRTPIITVLLVTALAVVVVLGAVRSARIPAGPGLHPAALPTAMSEPPRKPAKAKAARLGVFAGTDHQGARRFEKWAGHKLTYVTDFGPRQTWSDIADPVQLLAEWEDSDYTLVYAVPMLPSTLNPDNGMKLKNRLMRQGGRGEYNEHFVELAENLVAGGQSTAILRVGWEFNLRSWAWGTDDEKLFIRYYREIVDAMRSVPGQKFEFDWNPNNGFNPNPGEKYYPGDNYVDYVGIDVYDLHSGVYPYPKKCSAACREERQTRAWTEAIYGGPHGLAFWTDFAAQRDKPVSLPEWGLWDRFDDTGGGDNPKFVEYMHDYISRPQNNVAYANYFNLNSEQGRHSLTKSFPAGGKTFRKLFGS</sequence>
<dbReference type="AlphaFoldDB" id="A0A9X1NF72"/>
<gene>
    <name evidence="6" type="ORF">LR394_17805</name>
</gene>
<proteinExistence type="inferred from homology"/>
<evidence type="ECO:0000256" key="4">
    <source>
        <dbReference type="SAM" id="Phobius"/>
    </source>
</evidence>
<dbReference type="GO" id="GO:0004553">
    <property type="term" value="F:hydrolase activity, hydrolyzing O-glycosyl compounds"/>
    <property type="evidence" value="ECO:0007669"/>
    <property type="project" value="InterPro"/>
</dbReference>
<evidence type="ECO:0000256" key="2">
    <source>
        <dbReference type="ARBA" id="ARBA00023295"/>
    </source>
</evidence>
<dbReference type="Pfam" id="PF02156">
    <property type="entry name" value="Glyco_hydro_26"/>
    <property type="match status" value="1"/>
</dbReference>
<dbReference type="EMBL" id="JAJOMB010000009">
    <property type="protein sequence ID" value="MCD5312764.1"/>
    <property type="molecule type" value="Genomic_DNA"/>
</dbReference>
<dbReference type="InterPro" id="IPR022790">
    <property type="entry name" value="GH26_dom"/>
</dbReference>
<keyword evidence="4" id="KW-0472">Membrane</keyword>
<feature type="active site" description="Nucleophile" evidence="3">
    <location>
        <position position="331"/>
    </location>
</feature>
<dbReference type="SUPFAM" id="SSF51445">
    <property type="entry name" value="(Trans)glycosidases"/>
    <property type="match status" value="1"/>
</dbReference>
<protein>
    <recommendedName>
        <fullName evidence="5">GH26 domain-containing protein</fullName>
    </recommendedName>
</protein>
<dbReference type="RefSeq" id="WP_231443320.1">
    <property type="nucleotide sequence ID" value="NZ_JAJOMB010000009.1"/>
</dbReference>
<dbReference type="Proteomes" id="UP001138997">
    <property type="component" value="Unassembled WGS sequence"/>
</dbReference>
<evidence type="ECO:0000259" key="5">
    <source>
        <dbReference type="PROSITE" id="PS51764"/>
    </source>
</evidence>
<feature type="active site" description="Proton donor" evidence="3">
    <location>
        <position position="208"/>
    </location>
</feature>
<organism evidence="6 7">
    <name type="scientific">Kineosporia babensis</name>
    <dbReference type="NCBI Taxonomy" id="499548"/>
    <lineage>
        <taxon>Bacteria</taxon>
        <taxon>Bacillati</taxon>
        <taxon>Actinomycetota</taxon>
        <taxon>Actinomycetes</taxon>
        <taxon>Kineosporiales</taxon>
        <taxon>Kineosporiaceae</taxon>
        <taxon>Kineosporia</taxon>
    </lineage>
</organism>
<evidence type="ECO:0000256" key="3">
    <source>
        <dbReference type="PROSITE-ProRule" id="PRU01100"/>
    </source>
</evidence>
<dbReference type="Gene3D" id="3.20.20.80">
    <property type="entry name" value="Glycosidases"/>
    <property type="match status" value="1"/>
</dbReference>
<feature type="transmembrane region" description="Helical" evidence="4">
    <location>
        <begin position="42"/>
        <end position="61"/>
    </location>
</feature>
<accession>A0A9X1NF72</accession>
<evidence type="ECO:0000313" key="7">
    <source>
        <dbReference type="Proteomes" id="UP001138997"/>
    </source>
</evidence>
<evidence type="ECO:0000313" key="6">
    <source>
        <dbReference type="EMBL" id="MCD5312764.1"/>
    </source>
</evidence>
<feature type="domain" description="GH26" evidence="5">
    <location>
        <begin position="49"/>
        <end position="398"/>
    </location>
</feature>
<name>A0A9X1NF72_9ACTN</name>
<keyword evidence="4" id="KW-0812">Transmembrane</keyword>
<dbReference type="PROSITE" id="PS51764">
    <property type="entry name" value="GH26"/>
    <property type="match status" value="1"/>
</dbReference>
<keyword evidence="1 3" id="KW-0378">Hydrolase</keyword>
<dbReference type="InterPro" id="IPR017853">
    <property type="entry name" value="GH"/>
</dbReference>
<keyword evidence="7" id="KW-1185">Reference proteome</keyword>